<evidence type="ECO:0000313" key="3">
    <source>
        <dbReference type="Proteomes" id="UP000092665"/>
    </source>
</evidence>
<feature type="transmembrane region" description="Helical" evidence="1">
    <location>
        <begin position="40"/>
        <end position="57"/>
    </location>
</feature>
<dbReference type="PANTHER" id="PTHR34289:SF8">
    <property type="entry name" value="DUF819 DOMAIN-CONTAINING PROTEIN"/>
    <property type="match status" value="1"/>
</dbReference>
<keyword evidence="1" id="KW-1133">Transmembrane helix</keyword>
<dbReference type="PANTHER" id="PTHR34289">
    <property type="entry name" value="PROTEIN, PUTATIVE (DUF819)-RELATED"/>
    <property type="match status" value="1"/>
</dbReference>
<feature type="transmembrane region" description="Helical" evidence="1">
    <location>
        <begin position="161"/>
        <end position="183"/>
    </location>
</feature>
<evidence type="ECO:0000256" key="1">
    <source>
        <dbReference type="SAM" id="Phobius"/>
    </source>
</evidence>
<feature type="transmembrane region" description="Helical" evidence="1">
    <location>
        <begin position="63"/>
        <end position="83"/>
    </location>
</feature>
<feature type="transmembrane region" description="Helical" evidence="1">
    <location>
        <begin position="320"/>
        <end position="339"/>
    </location>
</feature>
<keyword evidence="3" id="KW-1185">Reference proteome</keyword>
<dbReference type="InterPro" id="IPR008537">
    <property type="entry name" value="DUF819"/>
</dbReference>
<keyword evidence="1" id="KW-0472">Membrane</keyword>
<dbReference type="EMBL" id="LOIC01000095">
    <property type="protein sequence ID" value="OCA52571.1"/>
    <property type="molecule type" value="Genomic_DNA"/>
</dbReference>
<reference evidence="3" key="1">
    <citation type="submission" date="2015-11" db="EMBL/GenBank/DDBJ databases">
        <authorList>
            <person name="Tobias N.J."/>
            <person name="Mishra B."/>
            <person name="Gupta D.K."/>
            <person name="Thines M."/>
            <person name="Stinear T.P."/>
            <person name="Bode H.B."/>
        </authorList>
    </citation>
    <scope>NUCLEOTIDE SEQUENCE [LARGE SCALE GENOMIC DNA]</scope>
    <source>
        <strain evidence="3">PB45.5</strain>
    </source>
</reference>
<dbReference type="AlphaFoldDB" id="A0A1B8YBT9"/>
<feature type="transmembrane region" description="Helical" evidence="1">
    <location>
        <begin position="266"/>
        <end position="284"/>
    </location>
</feature>
<evidence type="ECO:0000313" key="2">
    <source>
        <dbReference type="EMBL" id="OCA52571.1"/>
    </source>
</evidence>
<dbReference type="RefSeq" id="WP_065392210.1">
    <property type="nucleotide sequence ID" value="NZ_CAWMQN010000095.1"/>
</dbReference>
<gene>
    <name evidence="2" type="ORF">Phpb_04419</name>
</gene>
<accession>A0A1B8YBT9</accession>
<organism evidence="2 3">
    <name type="scientific">Photorhabdus namnaonensis</name>
    <dbReference type="NCBI Taxonomy" id="1851568"/>
    <lineage>
        <taxon>Bacteria</taxon>
        <taxon>Pseudomonadati</taxon>
        <taxon>Pseudomonadota</taxon>
        <taxon>Gammaproteobacteria</taxon>
        <taxon>Enterobacterales</taxon>
        <taxon>Morganellaceae</taxon>
        <taxon>Photorhabdus</taxon>
    </lineage>
</organism>
<evidence type="ECO:0008006" key="4">
    <source>
        <dbReference type="Google" id="ProtNLM"/>
    </source>
</evidence>
<feature type="transmembrane region" description="Helical" evidence="1">
    <location>
        <begin position="129"/>
        <end position="149"/>
    </location>
</feature>
<comment type="caution">
    <text evidence="2">The sequence shown here is derived from an EMBL/GenBank/DDBJ whole genome shotgun (WGS) entry which is preliminary data.</text>
</comment>
<dbReference type="Proteomes" id="UP000092665">
    <property type="component" value="Unassembled WGS sequence"/>
</dbReference>
<keyword evidence="1" id="KW-0812">Transmembrane</keyword>
<feature type="transmembrane region" description="Helical" evidence="1">
    <location>
        <begin position="12"/>
        <end position="28"/>
    </location>
</feature>
<feature type="transmembrane region" description="Helical" evidence="1">
    <location>
        <begin position="95"/>
        <end position="117"/>
    </location>
</feature>
<feature type="transmembrane region" description="Helical" evidence="1">
    <location>
        <begin position="296"/>
        <end position="315"/>
    </location>
</feature>
<protein>
    <recommendedName>
        <fullName evidence="4">DUF819 domain-containing protein</fullName>
    </recommendedName>
</protein>
<dbReference type="Pfam" id="PF05684">
    <property type="entry name" value="DUF819"/>
    <property type="match status" value="1"/>
</dbReference>
<name>A0A1B8YBT9_9GAMM</name>
<sequence>MNKALINPDNILALWAFIMIAATLAIVMEQRYRWASKVPGAVIALIIALLASNLKIIPTQSVVYDAVWQYIVPLAIPLLLFKINLHSIIKESWRLLILFLLSSIATMVGAVLAFKILKNYIPELDKISSMIAASYTGGGVNFAAMVAKLKPTQDMTASTIVADNLMMVCFCIILITLAGWSFARRFWGSPYSNTMVNDSSLDKSKYLAASYWQPKNISLKDIALSLAWAIFIVAISFQFSAWIKTISRQTGNIYQELLFSLISDKYLILTTVTFTIVSIFKKTFNNLNGSQELGTYAIYIFFVVIGIPASIGLIISNAPLLFLFVFIIVMINLLLTLGFGKLFKFNLEEIILACNANIGGPTTAAALAISRGWIGLVGPIMVIGTVGYVIGNYIGTIVYFVVTEIL</sequence>
<dbReference type="PATRIC" id="fig|29488.15.peg.4849"/>
<proteinExistence type="predicted"/>
<feature type="transmembrane region" description="Helical" evidence="1">
    <location>
        <begin position="222"/>
        <end position="245"/>
    </location>
</feature>
<feature type="transmembrane region" description="Helical" evidence="1">
    <location>
        <begin position="380"/>
        <end position="402"/>
    </location>
</feature>